<dbReference type="EMBL" id="CTEC01000003">
    <property type="protein sequence ID" value="CQD23302.1"/>
    <property type="molecule type" value="Genomic_DNA"/>
</dbReference>
<dbReference type="Proteomes" id="UP000199601">
    <property type="component" value="Unassembled WGS sequence"/>
</dbReference>
<proteinExistence type="predicted"/>
<accession>A0A0U1DXD7</accession>
<dbReference type="CDD" id="cd06223">
    <property type="entry name" value="PRTases_typeI"/>
    <property type="match status" value="1"/>
</dbReference>
<organism evidence="3 4">
    <name type="scientific">Mycobacterium europaeum</name>
    <dbReference type="NCBI Taxonomy" id="761804"/>
    <lineage>
        <taxon>Bacteria</taxon>
        <taxon>Bacillati</taxon>
        <taxon>Actinomycetota</taxon>
        <taxon>Actinomycetes</taxon>
        <taxon>Mycobacteriales</taxon>
        <taxon>Mycobacteriaceae</taxon>
        <taxon>Mycobacterium</taxon>
        <taxon>Mycobacterium simiae complex</taxon>
    </lineage>
</organism>
<evidence type="ECO:0000256" key="1">
    <source>
        <dbReference type="SAM" id="MobiDB-lite"/>
    </source>
</evidence>
<dbReference type="AlphaFoldDB" id="A0A0U1DXD7"/>
<reference evidence="4" key="1">
    <citation type="submission" date="2015-03" db="EMBL/GenBank/DDBJ databases">
        <authorList>
            <person name="Urmite Genomes"/>
        </authorList>
    </citation>
    <scope>NUCLEOTIDE SEQUENCE [LARGE SCALE GENOMIC DNA]</scope>
    <source>
        <strain evidence="4">CSUR P1344</strain>
    </source>
</reference>
<dbReference type="Gene3D" id="3.40.50.2020">
    <property type="match status" value="2"/>
</dbReference>
<dbReference type="InterPro" id="IPR000836">
    <property type="entry name" value="PRTase_dom"/>
</dbReference>
<keyword evidence="3" id="KW-0808">Transferase</keyword>
<evidence type="ECO:0000259" key="2">
    <source>
        <dbReference type="Pfam" id="PF00156"/>
    </source>
</evidence>
<keyword evidence="4" id="KW-1185">Reference proteome</keyword>
<gene>
    <name evidence="3" type="ORF">BN000_05804</name>
</gene>
<protein>
    <submittedName>
        <fullName evidence="3">Ribose-phosphate pyrophosphokinase</fullName>
    </submittedName>
</protein>
<feature type="compositionally biased region" description="Basic and acidic residues" evidence="1">
    <location>
        <begin position="320"/>
        <end position="329"/>
    </location>
</feature>
<evidence type="ECO:0000313" key="3">
    <source>
        <dbReference type="EMBL" id="CQD23302.1"/>
    </source>
</evidence>
<name>A0A0U1DXD7_9MYCO</name>
<feature type="domain" description="Phosphoribosyltransferase" evidence="2">
    <location>
        <begin position="160"/>
        <end position="223"/>
    </location>
</feature>
<dbReference type="InterPro" id="IPR029057">
    <property type="entry name" value="PRTase-like"/>
</dbReference>
<sequence length="329" mass="34918">MSDGRYQFRVYTSDDAPVDQAFEVFSYPMGDITVRRIPDTEPVSGSVHVLQVHRSAVDWTLVAQWAALVEDLFPGQPRVLALPYLPSARGDKDVPSPAVVNATLAAGTGITDIVTVDPHSPVWLAAMRAANPAIRQHVLPLADIVAAALRRDGDRVAHLGVISPDKGAVTRAAEVASLLGVPVYVASKNRDPKTGRLTHYSLEADLAPGNYLVVDDICDGGGTFALLTGAVPDGVVLDLWVTHGGFTKPNFSADARAPYRRIYTTDSLTTAVAAAQEDSQIQVRALQPWITDILASLGAEQAAAPATAGENRCPPQPADPHTDLEGIPT</sequence>
<dbReference type="Pfam" id="PF00156">
    <property type="entry name" value="Pribosyltran"/>
    <property type="match status" value="1"/>
</dbReference>
<dbReference type="GO" id="GO:0016301">
    <property type="term" value="F:kinase activity"/>
    <property type="evidence" value="ECO:0007669"/>
    <property type="project" value="UniProtKB-KW"/>
</dbReference>
<dbReference type="SUPFAM" id="SSF53271">
    <property type="entry name" value="PRTase-like"/>
    <property type="match status" value="1"/>
</dbReference>
<feature type="region of interest" description="Disordered" evidence="1">
    <location>
        <begin position="304"/>
        <end position="329"/>
    </location>
</feature>
<dbReference type="RefSeq" id="WP_083071554.1">
    <property type="nucleotide sequence ID" value="NZ_CTEC01000003.1"/>
</dbReference>
<keyword evidence="3" id="KW-0418">Kinase</keyword>
<evidence type="ECO:0000313" key="4">
    <source>
        <dbReference type="Proteomes" id="UP000199601"/>
    </source>
</evidence>